<feature type="transmembrane region" description="Helical" evidence="2">
    <location>
        <begin position="6"/>
        <end position="23"/>
    </location>
</feature>
<gene>
    <name evidence="3" type="ORF">HUW48_09600</name>
</gene>
<evidence type="ECO:0000256" key="2">
    <source>
        <dbReference type="SAM" id="Phobius"/>
    </source>
</evidence>
<reference evidence="3 4" key="1">
    <citation type="submission" date="2020-08" db="EMBL/GenBank/DDBJ databases">
        <title>Adhaeribacter dokdonensis sp. nov., isolated from the rhizosphere of Elymus tsukushiensis, a plant native to the Dokdo Islands, Republic of Korea.</title>
        <authorList>
            <person name="Ghim S.Y."/>
        </authorList>
    </citation>
    <scope>NUCLEOTIDE SEQUENCE [LARGE SCALE GENOMIC DNA]</scope>
    <source>
        <strain evidence="3 4">KUDC8001</strain>
    </source>
</reference>
<keyword evidence="2" id="KW-1133">Transmembrane helix</keyword>
<keyword evidence="4" id="KW-1185">Reference proteome</keyword>
<keyword evidence="2" id="KW-0472">Membrane</keyword>
<dbReference type="KEGG" id="add:HUW48_09600"/>
<sequence>MEEFKWIFYILIAVIIWVVRMWLKAFQSPESTTGNRPKAPSVYPVPAPPATSYQDILKEMKASSERAKQVTPPKSLERRAPSERTVMPARTLEKTDTRPKSLETIPVSPREIIRKPSAIEQARQTKPPVVQTNSTINYAKLLRNPQSVRTAFILSEVLNRRVDY</sequence>
<feature type="region of interest" description="Disordered" evidence="1">
    <location>
        <begin position="62"/>
        <end position="100"/>
    </location>
</feature>
<accession>A0A7L7L622</accession>
<organism evidence="3 4">
    <name type="scientific">Adhaeribacter radiodurans</name>
    <dbReference type="NCBI Taxonomy" id="2745197"/>
    <lineage>
        <taxon>Bacteria</taxon>
        <taxon>Pseudomonadati</taxon>
        <taxon>Bacteroidota</taxon>
        <taxon>Cytophagia</taxon>
        <taxon>Cytophagales</taxon>
        <taxon>Hymenobacteraceae</taxon>
        <taxon>Adhaeribacter</taxon>
    </lineage>
</organism>
<evidence type="ECO:0000313" key="4">
    <source>
        <dbReference type="Proteomes" id="UP000514509"/>
    </source>
</evidence>
<dbReference type="RefSeq" id="WP_182415459.1">
    <property type="nucleotide sequence ID" value="NZ_CP055153.1"/>
</dbReference>
<dbReference type="AlphaFoldDB" id="A0A7L7L622"/>
<protein>
    <submittedName>
        <fullName evidence="3">Uncharacterized protein</fullName>
    </submittedName>
</protein>
<evidence type="ECO:0000313" key="3">
    <source>
        <dbReference type="EMBL" id="QMU28272.1"/>
    </source>
</evidence>
<name>A0A7L7L622_9BACT</name>
<dbReference type="EMBL" id="CP055153">
    <property type="protein sequence ID" value="QMU28272.1"/>
    <property type="molecule type" value="Genomic_DNA"/>
</dbReference>
<keyword evidence="2" id="KW-0812">Transmembrane</keyword>
<dbReference type="Proteomes" id="UP000514509">
    <property type="component" value="Chromosome"/>
</dbReference>
<feature type="compositionally biased region" description="Basic and acidic residues" evidence="1">
    <location>
        <begin position="91"/>
        <end position="100"/>
    </location>
</feature>
<proteinExistence type="predicted"/>
<evidence type="ECO:0000256" key="1">
    <source>
        <dbReference type="SAM" id="MobiDB-lite"/>
    </source>
</evidence>